<dbReference type="AlphaFoldDB" id="A0A438I2H5"/>
<dbReference type="Proteomes" id="UP000288805">
    <property type="component" value="Unassembled WGS sequence"/>
</dbReference>
<dbReference type="EMBL" id="QGNW01000151">
    <property type="protein sequence ID" value="RVW90907.1"/>
    <property type="molecule type" value="Genomic_DNA"/>
</dbReference>
<organism evidence="3 4">
    <name type="scientific">Vitis vinifera</name>
    <name type="common">Grape</name>
    <dbReference type="NCBI Taxonomy" id="29760"/>
    <lineage>
        <taxon>Eukaryota</taxon>
        <taxon>Viridiplantae</taxon>
        <taxon>Streptophyta</taxon>
        <taxon>Embryophyta</taxon>
        <taxon>Tracheophyta</taxon>
        <taxon>Spermatophyta</taxon>
        <taxon>Magnoliopsida</taxon>
        <taxon>eudicotyledons</taxon>
        <taxon>Gunneridae</taxon>
        <taxon>Pentapetalae</taxon>
        <taxon>rosids</taxon>
        <taxon>Vitales</taxon>
        <taxon>Vitaceae</taxon>
        <taxon>Viteae</taxon>
        <taxon>Vitis</taxon>
    </lineage>
</organism>
<evidence type="ECO:0000313" key="4">
    <source>
        <dbReference type="Proteomes" id="UP000288805"/>
    </source>
</evidence>
<evidence type="ECO:0000256" key="1">
    <source>
        <dbReference type="SAM" id="MobiDB-lite"/>
    </source>
</evidence>
<reference evidence="3 4" key="1">
    <citation type="journal article" date="2018" name="PLoS Genet.">
        <title>Population sequencing reveals clonal diversity and ancestral inbreeding in the grapevine cultivar Chardonnay.</title>
        <authorList>
            <person name="Roach M.J."/>
            <person name="Johnson D.L."/>
            <person name="Bohlmann J."/>
            <person name="van Vuuren H.J."/>
            <person name="Jones S.J."/>
            <person name="Pretorius I.S."/>
            <person name="Schmidt S.A."/>
            <person name="Borneman A.R."/>
        </authorList>
    </citation>
    <scope>NUCLEOTIDE SEQUENCE [LARGE SCALE GENOMIC DNA]</scope>
    <source>
        <strain evidence="4">cv. Chardonnay</strain>
        <tissue evidence="3">Leaf</tissue>
    </source>
</reference>
<dbReference type="CDD" id="cd01650">
    <property type="entry name" value="RT_nLTR_like"/>
    <property type="match status" value="1"/>
</dbReference>
<name>A0A438I2H5_VITVI</name>
<dbReference type="Pfam" id="PF00078">
    <property type="entry name" value="RVT_1"/>
    <property type="match status" value="1"/>
</dbReference>
<feature type="region of interest" description="Disordered" evidence="1">
    <location>
        <begin position="825"/>
        <end position="932"/>
    </location>
</feature>
<feature type="region of interest" description="Disordered" evidence="1">
    <location>
        <begin position="1"/>
        <end position="56"/>
    </location>
</feature>
<proteinExistence type="predicted"/>
<dbReference type="InterPro" id="IPR000477">
    <property type="entry name" value="RT_dom"/>
</dbReference>
<dbReference type="PANTHER" id="PTHR33116">
    <property type="entry name" value="REVERSE TRANSCRIPTASE ZINC-BINDING DOMAIN-CONTAINING PROTEIN-RELATED-RELATED"/>
    <property type="match status" value="1"/>
</dbReference>
<feature type="compositionally biased region" description="Basic and acidic residues" evidence="1">
    <location>
        <begin position="922"/>
        <end position="932"/>
    </location>
</feature>
<feature type="compositionally biased region" description="Basic and acidic residues" evidence="1">
    <location>
        <begin position="833"/>
        <end position="843"/>
    </location>
</feature>
<feature type="compositionally biased region" description="Low complexity" evidence="1">
    <location>
        <begin position="844"/>
        <end position="861"/>
    </location>
</feature>
<evidence type="ECO:0000313" key="3">
    <source>
        <dbReference type="EMBL" id="RVW90907.1"/>
    </source>
</evidence>
<dbReference type="PANTHER" id="PTHR33116:SF85">
    <property type="entry name" value="REVERSE TRANSCRIPTASE ZINC-BINDING DOMAIN-CONTAINING PROTEIN"/>
    <property type="match status" value="1"/>
</dbReference>
<comment type="caution">
    <text evidence="3">The sequence shown here is derived from an EMBL/GenBank/DDBJ whole genome shotgun (WGS) entry which is preliminary data.</text>
</comment>
<protein>
    <submittedName>
        <fullName evidence="3">Transposon TX1 uncharacterized 149 kDa protein</fullName>
    </submittedName>
</protein>
<sequence>MEKQGVDAGPIDLDQATVTFEPDQSGGGGLHVPGKDRVVFRPPQRKSLLGGSKADGAFKVPREKGASVVASMDEEESSLSSGIDEEISTVISGVRNGSGRRYRETAASEASHLEYAGFCFSYVNAGHDFSQLGKDMEWGCGRQSGADERFLTAKSVSGWEMGGGALDQVSYWDNQERLRDLNEQELEARKEAREDFKKWALMEEILWRQKSRETWLKEDDKNTGFFHKMANSNRRRNCLKKIKVNGTWLSEDHDIQRGVVRAFQNLLSDPGGWCPCLNSLEFDSIGVEEAARLEEMFSVEEVSSALSELNGDKALGPDGFSLAFWQFCWDFVKDEIMSFFKDFFERGKLIRSLNTTFLVLIPKKGEAEDLSDFRPISLVEVFTRQILDAALIANEVIGSLLKRKESGKWARWIRWCISTASFSVLVNGSPTGFFRSTRGLRQGDPLSPYLFVLGMEALSSLINRAVRGGFLSGCRIRGREGVGIQVSHLLFANDMLVFCEDSQEQLAFLSWLLLWFEATFGLHINLNKSEILPVGRVENAELLVAELGCKVGSLPSTYLGLPLGASHKSMMVWDGVEERMQKRLALWKRQFISKGGRITLIRSTLASMPTYLMSLLCMPRVVKLRLEKIQRDFLWGGGTLEKRPHLVKDSYWKLIISKKFGVERGWWSTRGVREGYGVGLWKESIRKAFPSLFDLTVSKDAWVADCWDSMGEEGGWTPRFLRPFNDWEVEEVERFLSTIQGKRLNADVEDRMVWKETKNEIFTVKSLYNSLDHSCAVPFPWNITWSPYVPTKAKVLWDLVFSLFGVNWVLSFTVRDTLLESNVTQEGAVSDTFETHRSNERMPSESPATSSGSSRSSWSRSSRYERDNRNSERRDYKDDTRSENRRVRHRYDYDDREQNREGEARGRYAQEYNGQYGRKRSKYEVSRRTPGM</sequence>
<feature type="compositionally biased region" description="Basic and acidic residues" evidence="1">
    <location>
        <begin position="862"/>
        <end position="908"/>
    </location>
</feature>
<feature type="domain" description="Reverse transcriptase" evidence="2">
    <location>
        <begin position="342"/>
        <end position="563"/>
    </location>
</feature>
<evidence type="ECO:0000259" key="2">
    <source>
        <dbReference type="PROSITE" id="PS50878"/>
    </source>
</evidence>
<gene>
    <name evidence="3" type="primary">YTX2_300</name>
    <name evidence="3" type="ORF">CK203_028504</name>
</gene>
<dbReference type="InterPro" id="IPR043502">
    <property type="entry name" value="DNA/RNA_pol_sf"/>
</dbReference>
<dbReference type="PROSITE" id="PS50878">
    <property type="entry name" value="RT_POL"/>
    <property type="match status" value="1"/>
</dbReference>
<accession>A0A438I2H5</accession>
<dbReference type="SUPFAM" id="SSF56672">
    <property type="entry name" value="DNA/RNA polymerases"/>
    <property type="match status" value="1"/>
</dbReference>